<dbReference type="EMBL" id="MUKV01000069">
    <property type="protein sequence ID" value="OQS31213.1"/>
    <property type="molecule type" value="Genomic_DNA"/>
</dbReference>
<dbReference type="Pfam" id="PF13175">
    <property type="entry name" value="AAA_15"/>
    <property type="match status" value="1"/>
</dbReference>
<dbReference type="PANTHER" id="PTHR32182:SF23">
    <property type="entry name" value="ATP BINDING PROTEIN"/>
    <property type="match status" value="1"/>
</dbReference>
<protein>
    <recommendedName>
        <fullName evidence="1">Endonuclease GajA/Old nuclease/RecF-like AAA domain-containing protein</fullName>
    </recommendedName>
</protein>
<dbReference type="Proteomes" id="UP000192721">
    <property type="component" value="Unassembled WGS sequence"/>
</dbReference>
<dbReference type="InterPro" id="IPR027417">
    <property type="entry name" value="P-loop_NTPase"/>
</dbReference>
<reference evidence="2 3" key="1">
    <citation type="submission" date="2017-02" db="EMBL/GenBank/DDBJ databases">
        <title>Chromobacterium haemolyticum H5244.</title>
        <authorList>
            <person name="Gulvik C.A."/>
        </authorList>
    </citation>
    <scope>NUCLEOTIDE SEQUENCE [LARGE SCALE GENOMIC DNA]</scope>
    <source>
        <strain evidence="2 3">H5244</strain>
    </source>
</reference>
<sequence length="481" mass="54223">MTNISITDFRRIREANIDLNPKLTVLVGNNGTGKTTILEAASYCFGWFNSEVGKNNSTAKSLLESDVNINSAKFADVSIKLKIGDTSISSNLARPTEKYPATIKSNLEEIRMLARAYRTASTVSEINYPLFAYYSVDRSDIKGIQKSGLNELNNFPSTLYDGYKKALDGKCDFNEFSTWFLEINNLSNADEINSASKIKNEISVLMSSWNKLKDMKMEAAAKVMKENIEQKKSELSSLLKKSQPIYKKQLECTKEAFLSLIPGLTRVGIDRSSGTAEIIFEIFGEKINASKCSKGQQTVIALVGDLARRLTLLNSSLENPLHGQGIVLIDEIELHLHPQWQQFILVNLGKTFPNIQFIVTTHSPQILTTVKPECIRGLKSNNDNKIEVISNFQFSEGAEAQYVLEEILGVSSRPKIIQAVQNLYRYLELIKEDKWDSDEAKELRIYLDSWSGGYEPALIAADMDIRLRDFRRKKIKNEKNK</sequence>
<dbReference type="InterPro" id="IPR041685">
    <property type="entry name" value="AAA_GajA/Old/RecF-like"/>
</dbReference>
<feature type="domain" description="Endonuclease GajA/Old nuclease/RecF-like AAA" evidence="1">
    <location>
        <begin position="2"/>
        <end position="366"/>
    </location>
</feature>
<organism evidence="2 3">
    <name type="scientific">Chromobacterium haemolyticum</name>
    <dbReference type="NCBI Taxonomy" id="394935"/>
    <lineage>
        <taxon>Bacteria</taxon>
        <taxon>Pseudomonadati</taxon>
        <taxon>Pseudomonadota</taxon>
        <taxon>Betaproteobacteria</taxon>
        <taxon>Neisseriales</taxon>
        <taxon>Chromobacteriaceae</taxon>
        <taxon>Chromobacterium</taxon>
    </lineage>
</organism>
<gene>
    <name evidence="2" type="ORF">B0T45_23145</name>
</gene>
<evidence type="ECO:0000313" key="2">
    <source>
        <dbReference type="EMBL" id="OQS31213.1"/>
    </source>
</evidence>
<comment type="caution">
    <text evidence="2">The sequence shown here is derived from an EMBL/GenBank/DDBJ whole genome shotgun (WGS) entry which is preliminary data.</text>
</comment>
<dbReference type="AlphaFoldDB" id="A0A1W0C8Z2"/>
<dbReference type="GO" id="GO:0006302">
    <property type="term" value="P:double-strand break repair"/>
    <property type="evidence" value="ECO:0007669"/>
    <property type="project" value="TreeGrafter"/>
</dbReference>
<evidence type="ECO:0000313" key="3">
    <source>
        <dbReference type="Proteomes" id="UP000192721"/>
    </source>
</evidence>
<dbReference type="PANTHER" id="PTHR32182">
    <property type="entry name" value="DNA REPLICATION AND REPAIR PROTEIN RECF"/>
    <property type="match status" value="1"/>
</dbReference>
<dbReference type="Gene3D" id="3.40.50.300">
    <property type="entry name" value="P-loop containing nucleotide triphosphate hydrolases"/>
    <property type="match status" value="1"/>
</dbReference>
<name>A0A1W0C8Z2_9NEIS</name>
<accession>A0A1W0C8Z2</accession>
<proteinExistence type="predicted"/>
<evidence type="ECO:0000259" key="1">
    <source>
        <dbReference type="Pfam" id="PF13175"/>
    </source>
</evidence>
<dbReference type="GO" id="GO:0000731">
    <property type="term" value="P:DNA synthesis involved in DNA repair"/>
    <property type="evidence" value="ECO:0007669"/>
    <property type="project" value="TreeGrafter"/>
</dbReference>
<dbReference type="SUPFAM" id="SSF52540">
    <property type="entry name" value="P-loop containing nucleoside triphosphate hydrolases"/>
    <property type="match status" value="1"/>
</dbReference>